<proteinExistence type="predicted"/>
<dbReference type="AlphaFoldDB" id="A0A6C0K1N3"/>
<organism evidence="1">
    <name type="scientific">viral metagenome</name>
    <dbReference type="NCBI Taxonomy" id="1070528"/>
    <lineage>
        <taxon>unclassified sequences</taxon>
        <taxon>metagenomes</taxon>
        <taxon>organismal metagenomes</taxon>
    </lineage>
</organism>
<reference evidence="1" key="1">
    <citation type="journal article" date="2020" name="Nature">
        <title>Giant virus diversity and host interactions through global metagenomics.</title>
        <authorList>
            <person name="Schulz F."/>
            <person name="Roux S."/>
            <person name="Paez-Espino D."/>
            <person name="Jungbluth S."/>
            <person name="Walsh D.A."/>
            <person name="Denef V.J."/>
            <person name="McMahon K.D."/>
            <person name="Konstantinidis K.T."/>
            <person name="Eloe-Fadrosh E.A."/>
            <person name="Kyrpides N.C."/>
            <person name="Woyke T."/>
        </authorList>
    </citation>
    <scope>NUCLEOTIDE SEQUENCE</scope>
    <source>
        <strain evidence="1">GVMAG-S-1101165-83</strain>
    </source>
</reference>
<evidence type="ECO:0000313" key="1">
    <source>
        <dbReference type="EMBL" id="QHU10577.1"/>
    </source>
</evidence>
<name>A0A6C0K1N3_9ZZZZ</name>
<protein>
    <submittedName>
        <fullName evidence="1">Uncharacterized protein</fullName>
    </submittedName>
</protein>
<dbReference type="EMBL" id="MN740769">
    <property type="protein sequence ID" value="QHU10577.1"/>
    <property type="molecule type" value="Genomic_DNA"/>
</dbReference>
<accession>A0A6C0K1N3</accession>
<sequence length="75" mass="8700">MDLKPGDKIYKIFKGIVDKSKVFEIESIKEENDGNWHDGYITSWTASLVGEERLYMTAFRMWGTSCAEIYAEKVE</sequence>